<dbReference type="InterPro" id="IPR027370">
    <property type="entry name" value="Znf-RING_euk"/>
</dbReference>
<dbReference type="GO" id="GO:0061630">
    <property type="term" value="F:ubiquitin protein ligase activity"/>
    <property type="evidence" value="ECO:0007669"/>
    <property type="project" value="TreeGrafter"/>
</dbReference>
<dbReference type="Pfam" id="PF14604">
    <property type="entry name" value="SH3_9"/>
    <property type="match status" value="1"/>
</dbReference>
<dbReference type="InterPro" id="IPR013083">
    <property type="entry name" value="Znf_RING/FYVE/PHD"/>
</dbReference>
<evidence type="ECO:0000256" key="7">
    <source>
        <dbReference type="PROSITE-ProRule" id="PRU00175"/>
    </source>
</evidence>
<feature type="compositionally biased region" description="Basic and acidic residues" evidence="9">
    <location>
        <begin position="385"/>
        <end position="400"/>
    </location>
</feature>
<dbReference type="Gene3D" id="2.30.30.40">
    <property type="entry name" value="SH3 Domains"/>
    <property type="match status" value="3"/>
</dbReference>
<feature type="compositionally biased region" description="Polar residues" evidence="9">
    <location>
        <begin position="714"/>
        <end position="730"/>
    </location>
</feature>
<dbReference type="SUPFAM" id="SSF50044">
    <property type="entry name" value="SH3-domain"/>
    <property type="match status" value="3"/>
</dbReference>
<dbReference type="OrthoDB" id="2163411at2759"/>
<dbReference type="Proteomes" id="UP000694546">
    <property type="component" value="Chromosome 10"/>
</dbReference>
<feature type="region of interest" description="Disordered" evidence="9">
    <location>
        <begin position="141"/>
        <end position="166"/>
    </location>
</feature>
<evidence type="ECO:0000256" key="6">
    <source>
        <dbReference type="ARBA" id="ARBA00022843"/>
    </source>
</evidence>
<comment type="similarity">
    <text evidence="1">Belongs to the SH3RF family.</text>
</comment>
<keyword evidence="3" id="KW-0479">Metal-binding</keyword>
<evidence type="ECO:0000256" key="8">
    <source>
        <dbReference type="PROSITE-ProRule" id="PRU00192"/>
    </source>
</evidence>
<dbReference type="CDD" id="cd11787">
    <property type="entry name" value="SH3_SH3RF_2"/>
    <property type="match status" value="1"/>
</dbReference>
<feature type="region of interest" description="Disordered" evidence="9">
    <location>
        <begin position="770"/>
        <end position="791"/>
    </location>
</feature>
<evidence type="ECO:0000313" key="13">
    <source>
        <dbReference type="Proteomes" id="UP000694546"/>
    </source>
</evidence>
<keyword evidence="13" id="KW-1185">Reference proteome</keyword>
<dbReference type="OMA" id="TGIFHNT"/>
<evidence type="ECO:0000256" key="5">
    <source>
        <dbReference type="ARBA" id="ARBA00022833"/>
    </source>
</evidence>
<gene>
    <name evidence="12" type="primary">sh3rf2</name>
</gene>
<name>A0A8C5B573_GADMO</name>
<dbReference type="GO" id="GO:0032436">
    <property type="term" value="P:positive regulation of proteasomal ubiquitin-dependent protein catabolic process"/>
    <property type="evidence" value="ECO:0007669"/>
    <property type="project" value="TreeGrafter"/>
</dbReference>
<evidence type="ECO:0000259" key="10">
    <source>
        <dbReference type="PROSITE" id="PS50002"/>
    </source>
</evidence>
<keyword evidence="4 7" id="KW-0863">Zinc-finger</keyword>
<dbReference type="PANTHER" id="PTHR14167">
    <property type="entry name" value="SH3 DOMAIN-CONTAINING"/>
    <property type="match status" value="1"/>
</dbReference>
<dbReference type="Gene3D" id="3.30.40.10">
    <property type="entry name" value="Zinc/RING finger domain, C3HC4 (zinc finger)"/>
    <property type="match status" value="1"/>
</dbReference>
<keyword evidence="2 8" id="KW-0728">SH3 domain</keyword>
<dbReference type="GO" id="GO:0016567">
    <property type="term" value="P:protein ubiquitination"/>
    <property type="evidence" value="ECO:0007669"/>
    <property type="project" value="TreeGrafter"/>
</dbReference>
<dbReference type="GO" id="GO:0046330">
    <property type="term" value="P:positive regulation of JNK cascade"/>
    <property type="evidence" value="ECO:0007669"/>
    <property type="project" value="TreeGrafter"/>
</dbReference>
<dbReference type="GeneTree" id="ENSGT00940000155875"/>
<accession>A0A8C5BHC7</accession>
<dbReference type="InterPro" id="IPR001841">
    <property type="entry name" value="Znf_RING"/>
</dbReference>
<evidence type="ECO:0000256" key="9">
    <source>
        <dbReference type="SAM" id="MobiDB-lite"/>
    </source>
</evidence>
<dbReference type="SMART" id="SM00184">
    <property type="entry name" value="RING"/>
    <property type="match status" value="1"/>
</dbReference>
<evidence type="ECO:0000256" key="1">
    <source>
        <dbReference type="ARBA" id="ARBA00008649"/>
    </source>
</evidence>
<dbReference type="Ensembl" id="ENSGMOT00000033104.1">
    <property type="protein sequence ID" value="ENSGMOP00000041093.1"/>
    <property type="gene ID" value="ENSGMOG00000022664.1"/>
</dbReference>
<evidence type="ECO:0000259" key="11">
    <source>
        <dbReference type="PROSITE" id="PS50089"/>
    </source>
</evidence>
<feature type="region of interest" description="Disordered" evidence="9">
    <location>
        <begin position="279"/>
        <end position="299"/>
    </location>
</feature>
<reference evidence="12" key="1">
    <citation type="submission" date="2025-05" db="UniProtKB">
        <authorList>
            <consortium name="Ensembl"/>
        </authorList>
    </citation>
    <scope>IDENTIFICATION</scope>
</reference>
<evidence type="ECO:0000256" key="2">
    <source>
        <dbReference type="ARBA" id="ARBA00022443"/>
    </source>
</evidence>
<evidence type="ECO:0000256" key="4">
    <source>
        <dbReference type="ARBA" id="ARBA00022771"/>
    </source>
</evidence>
<protein>
    <submittedName>
        <fullName evidence="12">SH3 domain containing ring finger 2</fullName>
    </submittedName>
</protein>
<proteinExistence type="inferred from homology"/>
<dbReference type="AlphaFoldDB" id="A0A8C5B573"/>
<feature type="region of interest" description="Disordered" evidence="9">
    <location>
        <begin position="672"/>
        <end position="730"/>
    </location>
</feature>
<dbReference type="Ensembl" id="ENSGMOT00000038630.1">
    <property type="protein sequence ID" value="ENSGMOP00000046133.1"/>
    <property type="gene ID" value="ENSGMOG00000022664.1"/>
</dbReference>
<dbReference type="InterPro" id="IPR036028">
    <property type="entry name" value="SH3-like_dom_sf"/>
</dbReference>
<feature type="domain" description="SH3" evidence="10">
    <location>
        <begin position="432"/>
        <end position="493"/>
    </location>
</feature>
<dbReference type="SUPFAM" id="SSF57850">
    <property type="entry name" value="RING/U-box"/>
    <property type="match status" value="1"/>
</dbReference>
<organism evidence="12 13">
    <name type="scientific">Gadus morhua</name>
    <name type="common">Atlantic cod</name>
    <dbReference type="NCBI Taxonomy" id="8049"/>
    <lineage>
        <taxon>Eukaryota</taxon>
        <taxon>Metazoa</taxon>
        <taxon>Chordata</taxon>
        <taxon>Craniata</taxon>
        <taxon>Vertebrata</taxon>
        <taxon>Euteleostomi</taxon>
        <taxon>Actinopterygii</taxon>
        <taxon>Neopterygii</taxon>
        <taxon>Teleostei</taxon>
        <taxon>Neoteleostei</taxon>
        <taxon>Acanthomorphata</taxon>
        <taxon>Zeiogadaria</taxon>
        <taxon>Gadariae</taxon>
        <taxon>Gadiformes</taxon>
        <taxon>Gadoidei</taxon>
        <taxon>Gadidae</taxon>
        <taxon>Gadus</taxon>
    </lineage>
</organism>
<dbReference type="GO" id="GO:0043066">
    <property type="term" value="P:negative regulation of apoptotic process"/>
    <property type="evidence" value="ECO:0007669"/>
    <property type="project" value="TreeGrafter"/>
</dbReference>
<feature type="compositionally biased region" description="Basic and acidic residues" evidence="9">
    <location>
        <begin position="685"/>
        <end position="695"/>
    </location>
</feature>
<dbReference type="InterPro" id="IPR001452">
    <property type="entry name" value="SH3_domain"/>
</dbReference>
<feature type="region of interest" description="Disordered" evidence="9">
    <location>
        <begin position="316"/>
        <end position="342"/>
    </location>
</feature>
<accession>A0A8C5B573</accession>
<dbReference type="SMART" id="SM00326">
    <property type="entry name" value="SH3"/>
    <property type="match status" value="3"/>
</dbReference>
<dbReference type="PROSITE" id="PS00518">
    <property type="entry name" value="ZF_RING_1"/>
    <property type="match status" value="1"/>
</dbReference>
<dbReference type="Pfam" id="PF13445">
    <property type="entry name" value="zf-RING_UBOX"/>
    <property type="match status" value="1"/>
</dbReference>
<feature type="domain" description="RING-type" evidence="11">
    <location>
        <begin position="12"/>
        <end position="52"/>
    </location>
</feature>
<dbReference type="PROSITE" id="PS50002">
    <property type="entry name" value="SH3"/>
    <property type="match status" value="2"/>
</dbReference>
<dbReference type="InterPro" id="IPR017907">
    <property type="entry name" value="Znf_RING_CS"/>
</dbReference>
<sequence>MEELALLGLLECPLCFKQLDASAKILPCQHTFCKACLQKRASSYSPLYCPECLTPTLARTVDELPAHLLLVRLVGGPPDPMGPDRSGHSPRYMVPLSRENPGVRESQQETGENRSKEQQRHKEVSTRALYHKDSLGELVLPNPAYTGSMRPKADENRNYGEGLPAGGRSSPAGAWLQGAAHQKQGVAGKPEVPALCRALQDFKPREMDLEDWKYCLGFAKADILTVIRRVDDHWIEARLGDKVGILPLQFVEPNSVAAKLLEGRSRKGSDAAELLYRTWNAGNNNNKGPADPPSPNRTAQFGALQAPAPKTQNVIVPPLASRGKPPSISGTLYQSTRRQSTSTRNLVGYQGDVVPHQSAAAAAGPDTQGPAVPSSQGTALHVKRRSDTSHRHLAQGEKKMNSTTPPTLTMALVSPQVASSSAEVKNASTQQLSISVCAVLYSYKPRRPEELELRKGEMVGVYGRFNEGWLRGLSLRTSKVGILPANYVTPVLRTSAKLTETKAAPAAASYNTFTAGKRPAAPKNPAVVLALDRVNADGTGYSMGQGPSVLNGGPHTMQSNAAAAAGRLSGVSQGWDTVRRAFNSHGGTPHRGNHYTTHVSSSNVQSHLQNLKQVQVSSHSPVLQRKKHSSFLSAPGRAQGWMSEATAPSAADILNSRDFAVSYDAAFKQDRQLPNGPHSILVRPDSQKNHTEKPMKSVRFLTEEESPLIRRRTSSWSSGNQIASSGSTGPPSLEVWAPSLTLGRDGPGIILKEGKAPVLRKGLEASQISDLNSNPQKQPMQSAASAQFSPTRHRVSTTYLAQEDSELSLLQGERVLVHRPRPDGRLLVTQESTGHTGLFHSSILPTLERLS</sequence>
<evidence type="ECO:0000313" key="12">
    <source>
        <dbReference type="Ensembl" id="ENSGMOP00000041093.1"/>
    </source>
</evidence>
<keyword evidence="6" id="KW-0832">Ubl conjugation</keyword>
<evidence type="ECO:0000256" key="3">
    <source>
        <dbReference type="ARBA" id="ARBA00022723"/>
    </source>
</evidence>
<dbReference type="PROSITE" id="PS50089">
    <property type="entry name" value="ZF_RING_2"/>
    <property type="match status" value="1"/>
</dbReference>
<feature type="region of interest" description="Disordered" evidence="9">
    <location>
        <begin position="76"/>
        <end position="126"/>
    </location>
</feature>
<feature type="compositionally biased region" description="Polar residues" evidence="9">
    <location>
        <begin position="328"/>
        <end position="342"/>
    </location>
</feature>
<feature type="region of interest" description="Disordered" evidence="9">
    <location>
        <begin position="359"/>
        <end position="407"/>
    </location>
</feature>
<feature type="domain" description="SH3" evidence="10">
    <location>
        <begin position="191"/>
        <end position="256"/>
    </location>
</feature>
<dbReference type="InterPro" id="IPR050384">
    <property type="entry name" value="Endophilin_SH3RF"/>
</dbReference>
<dbReference type="PANTHER" id="PTHR14167:SF84">
    <property type="entry name" value="E3 UBIQUITIN-PROTEIN LIGASE SH3RF2 ISOFORM X1"/>
    <property type="match status" value="1"/>
</dbReference>
<feature type="compositionally biased region" description="Basic and acidic residues" evidence="9">
    <location>
        <begin position="111"/>
        <end position="126"/>
    </location>
</feature>
<keyword evidence="5" id="KW-0862">Zinc</keyword>